<dbReference type="Pfam" id="PF04874">
    <property type="entry name" value="Mak16"/>
    <property type="match status" value="1"/>
</dbReference>
<dbReference type="RefSeq" id="XP_009492985.1">
    <property type="nucleotide sequence ID" value="XM_009494710.1"/>
</dbReference>
<protein>
    <recommendedName>
        <fullName evidence="4">Protein MAK16 homolog</fullName>
    </recommendedName>
</protein>
<sequence>MQSDEVIWSIIDRQFCSYKVKLDTGKKFCRNKYNVTGECRRDACPLANSQYATVIEEEGILYLYTKTIERIHTPAKMWHRLKLSKNYAKAMEQVHTTLRYWPSFLRNKCKQRLTKMAQYLVRARNLAKKTEKVKLIPVSRKVERRLRSREAKALNAAKLENTIEKELLQRLQSGTYGDIYNFNQSAFTSALDQQTVEDEIEDELEEEEAELELEDDADFEAVYSSDDEDYSSGSDDDTLYEQEEEDEEDLEGEWVENGPDGSDDEDDLEEFPLNDSWGASDDEEAPAAPAPGSKKRSAGSQKSGGPAAKRRVHGAGGSFLEIEYEKEDETPAQLASN</sequence>
<dbReference type="GeneID" id="20525551"/>
<evidence type="ECO:0000256" key="1">
    <source>
        <dbReference type="ARBA" id="ARBA00004123"/>
    </source>
</evidence>
<dbReference type="PANTHER" id="PTHR23405:SF4">
    <property type="entry name" value="PROTEIN MAK16 HOMOLOG"/>
    <property type="match status" value="1"/>
</dbReference>
<evidence type="ECO:0000256" key="4">
    <source>
        <dbReference type="PIRNR" id="PIRNR003352"/>
    </source>
</evidence>
<name>A0A058ZFZ8_FONAL</name>
<evidence type="ECO:0000256" key="2">
    <source>
        <dbReference type="ARBA" id="ARBA00005514"/>
    </source>
</evidence>
<comment type="subcellular location">
    <subcellularLocation>
        <location evidence="1">Nucleus</location>
    </subcellularLocation>
</comment>
<dbReference type="GO" id="GO:0030687">
    <property type="term" value="C:preribosome, large subunit precursor"/>
    <property type="evidence" value="ECO:0007669"/>
    <property type="project" value="TreeGrafter"/>
</dbReference>
<dbReference type="OrthoDB" id="10251342at2759"/>
<dbReference type="GO" id="GO:0000470">
    <property type="term" value="P:maturation of LSU-rRNA"/>
    <property type="evidence" value="ECO:0007669"/>
    <property type="project" value="TreeGrafter"/>
</dbReference>
<dbReference type="PIRSF" id="PIRSF003352">
    <property type="entry name" value="MAK16"/>
    <property type="match status" value="1"/>
</dbReference>
<dbReference type="PANTHER" id="PTHR23405">
    <property type="entry name" value="MAINTENANCE OF KILLER 16 MAK16 PROTEIN-RELATED"/>
    <property type="match status" value="1"/>
</dbReference>
<accession>A0A058ZFZ8</accession>
<keyword evidence="3 4" id="KW-0539">Nucleus</keyword>
<dbReference type="GO" id="GO:0005730">
    <property type="term" value="C:nucleolus"/>
    <property type="evidence" value="ECO:0007669"/>
    <property type="project" value="UniProtKB-UniRule"/>
</dbReference>
<evidence type="ECO:0000256" key="5">
    <source>
        <dbReference type="SAM" id="MobiDB-lite"/>
    </source>
</evidence>
<reference evidence="7" key="1">
    <citation type="submission" date="2013-04" db="EMBL/GenBank/DDBJ databases">
        <title>The Genome Sequence of Fonticula alba ATCC 38817.</title>
        <authorList>
            <consortium name="The Broad Institute Genomics Platform"/>
            <person name="Russ C."/>
            <person name="Cuomo C."/>
            <person name="Burger G."/>
            <person name="Gray M.W."/>
            <person name="Holland P.W.H."/>
            <person name="King N."/>
            <person name="Lang F.B.F."/>
            <person name="Roger A.J."/>
            <person name="Ruiz-Trillo I."/>
            <person name="Brown M."/>
            <person name="Walker B."/>
            <person name="Young S."/>
            <person name="Zeng Q."/>
            <person name="Gargeya S."/>
            <person name="Fitzgerald M."/>
            <person name="Haas B."/>
            <person name="Abouelleil A."/>
            <person name="Allen A.W."/>
            <person name="Alvarado L."/>
            <person name="Arachchi H.M."/>
            <person name="Berlin A.M."/>
            <person name="Chapman S.B."/>
            <person name="Gainer-Dewar J."/>
            <person name="Goldberg J."/>
            <person name="Griggs A."/>
            <person name="Gujja S."/>
            <person name="Hansen M."/>
            <person name="Howarth C."/>
            <person name="Imamovic A."/>
            <person name="Ireland A."/>
            <person name="Larimer J."/>
            <person name="McCowan C."/>
            <person name="Murphy C."/>
            <person name="Pearson M."/>
            <person name="Poon T.W."/>
            <person name="Priest M."/>
            <person name="Roberts A."/>
            <person name="Saif S."/>
            <person name="Shea T."/>
            <person name="Sisk P."/>
            <person name="Sykes S."/>
            <person name="Wortman J."/>
            <person name="Nusbaum C."/>
            <person name="Birren B."/>
        </authorList>
    </citation>
    <scope>NUCLEOTIDE SEQUENCE [LARGE SCALE GENOMIC DNA]</scope>
    <source>
        <strain evidence="7">ATCC 38817</strain>
    </source>
</reference>
<dbReference type="Gene3D" id="3.30.390.110">
    <property type="match status" value="1"/>
</dbReference>
<dbReference type="AlphaFoldDB" id="A0A058ZFZ8"/>
<dbReference type="EMBL" id="KB932201">
    <property type="protein sequence ID" value="KCV73284.1"/>
    <property type="molecule type" value="Genomic_DNA"/>
</dbReference>
<dbReference type="Proteomes" id="UP000030693">
    <property type="component" value="Unassembled WGS sequence"/>
</dbReference>
<proteinExistence type="inferred from homology"/>
<dbReference type="STRING" id="691883.A0A058ZFZ8"/>
<dbReference type="InterPro" id="IPR006958">
    <property type="entry name" value="Mak16"/>
</dbReference>
<keyword evidence="8" id="KW-1185">Reference proteome</keyword>
<dbReference type="GO" id="GO:0000460">
    <property type="term" value="P:maturation of 5.8S rRNA"/>
    <property type="evidence" value="ECO:0007669"/>
    <property type="project" value="TreeGrafter"/>
</dbReference>
<dbReference type="OMA" id="DKGQNFC"/>
<evidence type="ECO:0000259" key="6">
    <source>
        <dbReference type="Pfam" id="PF01778"/>
    </source>
</evidence>
<evidence type="ECO:0000313" key="8">
    <source>
        <dbReference type="Proteomes" id="UP000030693"/>
    </source>
</evidence>
<feature type="domain" description="Ribosomal eL28/Mak16" evidence="6">
    <location>
        <begin position="6"/>
        <end position="119"/>
    </location>
</feature>
<dbReference type="FunFam" id="3.30.390.110:FF:000001">
    <property type="entry name" value="Protein MAK16 homolog"/>
    <property type="match status" value="1"/>
</dbReference>
<gene>
    <name evidence="7" type="ORF">H696_00826</name>
</gene>
<dbReference type="eggNOG" id="KOG3064">
    <property type="taxonomic scope" value="Eukaryota"/>
</dbReference>
<evidence type="ECO:0000313" key="7">
    <source>
        <dbReference type="EMBL" id="KCV73284.1"/>
    </source>
</evidence>
<feature type="compositionally biased region" description="Acidic residues" evidence="5">
    <location>
        <begin position="261"/>
        <end position="272"/>
    </location>
</feature>
<evidence type="ECO:0000256" key="3">
    <source>
        <dbReference type="ARBA" id="ARBA00023242"/>
    </source>
</evidence>
<feature type="compositionally biased region" description="Acidic residues" evidence="5">
    <location>
        <begin position="208"/>
        <end position="254"/>
    </location>
</feature>
<dbReference type="InterPro" id="IPR029004">
    <property type="entry name" value="Ribosomal_eL28/Mak16"/>
</dbReference>
<comment type="similarity">
    <text evidence="2 4">Belongs to the MAK16 family.</text>
</comment>
<dbReference type="Pfam" id="PF01778">
    <property type="entry name" value="Ribosomal_L28e"/>
    <property type="match status" value="1"/>
</dbReference>
<feature type="region of interest" description="Disordered" evidence="5">
    <location>
        <begin position="208"/>
        <end position="337"/>
    </location>
</feature>
<organism evidence="7">
    <name type="scientific">Fonticula alba</name>
    <name type="common">Slime mold</name>
    <dbReference type="NCBI Taxonomy" id="691883"/>
    <lineage>
        <taxon>Eukaryota</taxon>
        <taxon>Rotosphaerida</taxon>
        <taxon>Fonticulaceae</taxon>
        <taxon>Fonticula</taxon>
    </lineage>
</organism>